<sequence length="383" mass="41912">MDDQPEIEFRHFPSVKVIIHLVDINKDLSSHAAIAGTNVAYLPFWNKTCKPLQRAPLIPHPCIYIDNADVTAEDTDNADLAFEISFTGFMKVTLTNGNVIRMSKRGTGTIPKLTEDKKTRTSLFVDNNPGILIDAVNETIEFFCPGVLICTDSQELDLMMSSPNTSQVTETGKPESAPTTTGSLHPPSRHLDQQHEHVRLQLADSNSPFQGHLILDDVELTLSYHNRALCTIAVHGKASPSIESPLVICGRSETSGQDSPTLLDVMRKNQQTNMDRGLKRRRDSGEASVVSDNVSGWAALGVKKIRKMEGADSDADEDSEHLTELWNDGDHDAGSGADSEDVASTNDSQGYLAFLILQVKSYAEQHLLGAVSVTATNNFLKML</sequence>
<evidence type="ECO:0000256" key="1">
    <source>
        <dbReference type="SAM" id="MobiDB-lite"/>
    </source>
</evidence>
<feature type="region of interest" description="Disordered" evidence="1">
    <location>
        <begin position="162"/>
        <end position="194"/>
    </location>
</feature>
<evidence type="ECO:0000313" key="3">
    <source>
        <dbReference type="Proteomes" id="UP000284842"/>
    </source>
</evidence>
<gene>
    <name evidence="2" type="ORF">CVT24_011224</name>
</gene>
<comment type="caution">
    <text evidence="2">The sequence shown here is derived from an EMBL/GenBank/DDBJ whole genome shotgun (WGS) entry which is preliminary data.</text>
</comment>
<dbReference type="Proteomes" id="UP000284842">
    <property type="component" value="Unassembled WGS sequence"/>
</dbReference>
<organism evidence="2 3">
    <name type="scientific">Panaeolus cyanescens</name>
    <dbReference type="NCBI Taxonomy" id="181874"/>
    <lineage>
        <taxon>Eukaryota</taxon>
        <taxon>Fungi</taxon>
        <taxon>Dikarya</taxon>
        <taxon>Basidiomycota</taxon>
        <taxon>Agaricomycotina</taxon>
        <taxon>Agaricomycetes</taxon>
        <taxon>Agaricomycetidae</taxon>
        <taxon>Agaricales</taxon>
        <taxon>Agaricineae</taxon>
        <taxon>Galeropsidaceae</taxon>
        <taxon>Panaeolus</taxon>
    </lineage>
</organism>
<reference evidence="2 3" key="1">
    <citation type="journal article" date="2018" name="Evol. Lett.">
        <title>Horizontal gene cluster transfer increased hallucinogenic mushroom diversity.</title>
        <authorList>
            <person name="Reynolds H.T."/>
            <person name="Vijayakumar V."/>
            <person name="Gluck-Thaler E."/>
            <person name="Korotkin H.B."/>
            <person name="Matheny P.B."/>
            <person name="Slot J.C."/>
        </authorList>
    </citation>
    <scope>NUCLEOTIDE SEQUENCE [LARGE SCALE GENOMIC DNA]</scope>
    <source>
        <strain evidence="2 3">2629</strain>
    </source>
</reference>
<dbReference type="AlphaFoldDB" id="A0A409YGF4"/>
<accession>A0A409YGF4</accession>
<evidence type="ECO:0000313" key="2">
    <source>
        <dbReference type="EMBL" id="PPR02090.1"/>
    </source>
</evidence>
<name>A0A409YGF4_9AGAR</name>
<protein>
    <submittedName>
        <fullName evidence="2">Uncharacterized protein</fullName>
    </submittedName>
</protein>
<dbReference type="InParanoid" id="A0A409YGF4"/>
<keyword evidence="3" id="KW-1185">Reference proteome</keyword>
<dbReference type="EMBL" id="NHTK01001190">
    <property type="protein sequence ID" value="PPR02090.1"/>
    <property type="molecule type" value="Genomic_DNA"/>
</dbReference>
<proteinExistence type="predicted"/>